<evidence type="ECO:0000313" key="8">
    <source>
        <dbReference type="Proteomes" id="UP001163687"/>
    </source>
</evidence>
<dbReference type="Proteomes" id="UP001163687">
    <property type="component" value="Chromosome"/>
</dbReference>
<dbReference type="RefSeq" id="WP_264843075.1">
    <property type="nucleotide sequence ID" value="NZ_AP025628.1"/>
</dbReference>
<comment type="subcellular location">
    <subcellularLocation>
        <location evidence="1">Cell membrane</location>
        <topology evidence="1">Multi-pass membrane protein</topology>
    </subcellularLocation>
</comment>
<keyword evidence="8" id="KW-1185">Reference proteome</keyword>
<evidence type="ECO:0000256" key="2">
    <source>
        <dbReference type="ARBA" id="ARBA00022475"/>
    </source>
</evidence>
<evidence type="ECO:0000256" key="1">
    <source>
        <dbReference type="ARBA" id="ARBA00004651"/>
    </source>
</evidence>
<feature type="transmembrane region" description="Helical" evidence="6">
    <location>
        <begin position="68"/>
        <end position="89"/>
    </location>
</feature>
<keyword evidence="4 6" id="KW-1133">Transmembrane helix</keyword>
<dbReference type="Pfam" id="PF03626">
    <property type="entry name" value="COX4_pro"/>
    <property type="match status" value="1"/>
</dbReference>
<gene>
    <name evidence="7" type="ORF">caldi_00410</name>
</gene>
<dbReference type="GO" id="GO:0005886">
    <property type="term" value="C:plasma membrane"/>
    <property type="evidence" value="ECO:0007669"/>
    <property type="project" value="UniProtKB-SubCell"/>
</dbReference>
<evidence type="ECO:0000313" key="7">
    <source>
        <dbReference type="EMBL" id="BDG58951.1"/>
    </source>
</evidence>
<dbReference type="InterPro" id="IPR005171">
    <property type="entry name" value="Cyt_c_oxidase_su4_prok"/>
</dbReference>
<name>A0AA35G593_9FIRM</name>
<proteinExistence type="predicted"/>
<keyword evidence="5 6" id="KW-0472">Membrane</keyword>
<evidence type="ECO:0000256" key="5">
    <source>
        <dbReference type="ARBA" id="ARBA00023136"/>
    </source>
</evidence>
<evidence type="ECO:0000256" key="4">
    <source>
        <dbReference type="ARBA" id="ARBA00022989"/>
    </source>
</evidence>
<feature type="transmembrane region" description="Helical" evidence="6">
    <location>
        <begin position="35"/>
        <end position="56"/>
    </location>
</feature>
<keyword evidence="3 6" id="KW-0812">Transmembrane</keyword>
<sequence>MAHPTTATYVAIALVLTVVTLMEFAVLYVHGLAGMMVPILLALSAIKFALVALFYMHLRFDRPLYRRVFAGGLGLGVLVAVSLMLLSHMPM</sequence>
<feature type="transmembrane region" description="Helical" evidence="6">
    <location>
        <begin position="7"/>
        <end position="29"/>
    </location>
</feature>
<organism evidence="7 8">
    <name type="scientific">Caldinitratiruptor microaerophilus</name>
    <dbReference type="NCBI Taxonomy" id="671077"/>
    <lineage>
        <taxon>Bacteria</taxon>
        <taxon>Bacillati</taxon>
        <taxon>Bacillota</taxon>
        <taxon>Clostridia</taxon>
        <taxon>Eubacteriales</taxon>
        <taxon>Symbiobacteriaceae</taxon>
        <taxon>Caldinitratiruptor</taxon>
    </lineage>
</organism>
<dbReference type="KEGG" id="cmic:caldi_00410"/>
<protein>
    <recommendedName>
        <fullName evidence="9">Cytochrome C oxidase subunit IV</fullName>
    </recommendedName>
</protein>
<evidence type="ECO:0000256" key="3">
    <source>
        <dbReference type="ARBA" id="ARBA00022692"/>
    </source>
</evidence>
<dbReference type="AlphaFoldDB" id="A0AA35G593"/>
<evidence type="ECO:0000256" key="6">
    <source>
        <dbReference type="SAM" id="Phobius"/>
    </source>
</evidence>
<keyword evidence="2" id="KW-1003">Cell membrane</keyword>
<reference evidence="7" key="1">
    <citation type="submission" date="2022-03" db="EMBL/GenBank/DDBJ databases">
        <title>Complete genome sequence of Caldinitratiruptor microaerophilus.</title>
        <authorList>
            <person name="Mukaiyama R."/>
            <person name="Nishiyama T."/>
            <person name="Ueda K."/>
        </authorList>
    </citation>
    <scope>NUCLEOTIDE SEQUENCE</scope>
    <source>
        <strain evidence="7">JCM 16183</strain>
    </source>
</reference>
<dbReference type="EMBL" id="AP025628">
    <property type="protein sequence ID" value="BDG58951.1"/>
    <property type="molecule type" value="Genomic_DNA"/>
</dbReference>
<evidence type="ECO:0008006" key="9">
    <source>
        <dbReference type="Google" id="ProtNLM"/>
    </source>
</evidence>
<accession>A0AA35G593</accession>